<gene>
    <name evidence="2" type="ORF">EYZ11_001403</name>
</gene>
<feature type="domain" description="Carboxylesterase type B" evidence="1">
    <location>
        <begin position="6"/>
        <end position="37"/>
    </location>
</feature>
<evidence type="ECO:0000313" key="2">
    <source>
        <dbReference type="EMBL" id="THC99152.1"/>
    </source>
</evidence>
<comment type="caution">
    <text evidence="2">The sequence shown here is derived from an EMBL/GenBank/DDBJ whole genome shotgun (WGS) entry which is preliminary data.</text>
</comment>
<accession>A0A4S3JUS0</accession>
<keyword evidence="3" id="KW-1185">Reference proteome</keyword>
<evidence type="ECO:0000259" key="1">
    <source>
        <dbReference type="Pfam" id="PF00135"/>
    </source>
</evidence>
<name>A0A4S3JUS0_9EURO</name>
<sequence length="187" mass="21135">MDRIGIRDNIEAFNGDPNKVTVIGQSVGASDTSLLLRAFDGVQGVPFQRAMRLLALPVHHSARAFSTRPFTGTFLRRRPSQLMRAGKFVKGFPANDGAWYAAPPTSTDEVVLNSFELWLFGLSDFTKEKLLEFYPLVDFEHMVRREYDGPISAQYYRTSQMNRDLGLVCPVLNFPWQYIRSGGVEPL</sequence>
<dbReference type="Proteomes" id="UP000308092">
    <property type="component" value="Unassembled WGS sequence"/>
</dbReference>
<dbReference type="SUPFAM" id="SSF53474">
    <property type="entry name" value="alpha/beta-Hydrolases"/>
    <property type="match status" value="1"/>
</dbReference>
<proteinExistence type="predicted"/>
<dbReference type="EMBL" id="SOSA01000025">
    <property type="protein sequence ID" value="THC99152.1"/>
    <property type="molecule type" value="Genomic_DNA"/>
</dbReference>
<dbReference type="Pfam" id="PF00135">
    <property type="entry name" value="COesterase"/>
    <property type="match status" value="1"/>
</dbReference>
<dbReference type="InterPro" id="IPR029058">
    <property type="entry name" value="AB_hydrolase_fold"/>
</dbReference>
<reference evidence="2 3" key="1">
    <citation type="submission" date="2019-03" db="EMBL/GenBank/DDBJ databases">
        <title>The genome sequence of a newly discovered highly antifungal drug resistant Aspergillus species, Aspergillus tanneri NIH 1004.</title>
        <authorList>
            <person name="Mounaud S."/>
            <person name="Singh I."/>
            <person name="Joardar V."/>
            <person name="Pakala S."/>
            <person name="Pakala S."/>
            <person name="Venepally P."/>
            <person name="Hoover J."/>
            <person name="Nierman W."/>
            <person name="Chung J."/>
            <person name="Losada L."/>
        </authorList>
    </citation>
    <scope>NUCLEOTIDE SEQUENCE [LARGE SCALE GENOMIC DNA]</scope>
    <source>
        <strain evidence="2 3">NIH1004</strain>
    </source>
</reference>
<evidence type="ECO:0000313" key="3">
    <source>
        <dbReference type="Proteomes" id="UP000308092"/>
    </source>
</evidence>
<organism evidence="2 3">
    <name type="scientific">Aspergillus tanneri</name>
    <dbReference type="NCBI Taxonomy" id="1220188"/>
    <lineage>
        <taxon>Eukaryota</taxon>
        <taxon>Fungi</taxon>
        <taxon>Dikarya</taxon>
        <taxon>Ascomycota</taxon>
        <taxon>Pezizomycotina</taxon>
        <taxon>Eurotiomycetes</taxon>
        <taxon>Eurotiomycetidae</taxon>
        <taxon>Eurotiales</taxon>
        <taxon>Aspergillaceae</taxon>
        <taxon>Aspergillus</taxon>
        <taxon>Aspergillus subgen. Circumdati</taxon>
    </lineage>
</organism>
<dbReference type="Gene3D" id="3.40.50.1820">
    <property type="entry name" value="alpha/beta hydrolase"/>
    <property type="match status" value="2"/>
</dbReference>
<dbReference type="AlphaFoldDB" id="A0A4S3JUS0"/>
<protein>
    <recommendedName>
        <fullName evidence="1">Carboxylesterase type B domain-containing protein</fullName>
    </recommendedName>
</protein>
<dbReference type="VEuPathDB" id="FungiDB:EYZ11_001403"/>
<dbReference type="InterPro" id="IPR002018">
    <property type="entry name" value="CarbesteraseB"/>
</dbReference>